<dbReference type="InterPro" id="IPR036873">
    <property type="entry name" value="Rhodanese-like_dom_sf"/>
</dbReference>
<dbReference type="SMART" id="SM00195">
    <property type="entry name" value="DSPc"/>
    <property type="match status" value="1"/>
</dbReference>
<dbReference type="GO" id="GO:0017017">
    <property type="term" value="F:MAP kinase tyrosine/serine/threonine phosphatase activity"/>
    <property type="evidence" value="ECO:0007669"/>
    <property type="project" value="InterPro"/>
</dbReference>
<evidence type="ECO:0000313" key="10">
    <source>
        <dbReference type="Proteomes" id="UP000594260"/>
    </source>
</evidence>
<dbReference type="PRINTS" id="PR01764">
    <property type="entry name" value="MAPKPHPHTASE"/>
</dbReference>
<dbReference type="Proteomes" id="UP000594260">
    <property type="component" value="Unplaced"/>
</dbReference>
<dbReference type="AlphaFoldDB" id="A0A7M7KE76"/>
<dbReference type="InParanoid" id="A0A7M7KE76"/>
<dbReference type="InterPro" id="IPR001763">
    <property type="entry name" value="Rhodanese-like_dom"/>
</dbReference>
<accession>A0A7M7KE76</accession>
<feature type="compositionally biased region" description="Low complexity" evidence="5">
    <location>
        <begin position="859"/>
        <end position="874"/>
    </location>
</feature>
<keyword evidence="3" id="KW-0378">Hydrolase</keyword>
<dbReference type="PROSITE" id="PS50054">
    <property type="entry name" value="TYR_PHOSPHATASE_DUAL"/>
    <property type="match status" value="1"/>
</dbReference>
<evidence type="ECO:0000256" key="2">
    <source>
        <dbReference type="ARBA" id="ARBA00013064"/>
    </source>
</evidence>
<dbReference type="InterPro" id="IPR000340">
    <property type="entry name" value="Dual-sp_phosphatase_cat-dom"/>
</dbReference>
<feature type="region of interest" description="Disordered" evidence="5">
    <location>
        <begin position="979"/>
        <end position="1007"/>
    </location>
</feature>
<sequence>MMTCDSCPACPVPLKRSRNVQLKSQHVHLSQTVGEIVSDEDVSMVVVPRGASSPIECPGCDSHPRPRKSSPLHTPTLSLSLERQLKRQQNLPAGQVVARHRGLTVSIQRAATFVMTSSACGGPGIGGRATLIDDEKAGAISKSTIDAVDCHELAALLGKRDDLLIIDSRSFMDYNTHHIRRAVNVANSKIGKRRLQQERVSVRDLLVNNCDADSYHWAVLYDVNSRTAAQLPADSFQAILLEKLAAVFPRVSLLNGGFAEFQSCYPSLVEDKQRPCAPLASALSQPCMPTTNAGLTRILPFLYLGSQQDAHNRQLLWDHNITYVLNVSATCPKADFIPEPQFLRIAVNDNYSEKLLPHFSKASHFVERARESGGCVLVHCLAGVSRSPTMAIAYVMKHLRLSSDDAYRYVKSKRPTISPNFNFLGQLLEYEKELRREKILEASADICSSAPVLSPSRPLSPASALLSPTREWDLPVTISQKKQRLSPRMAMLPRQLTLTLKQRPMETVQASPPEGNSPASGAVSPTTGIARLNFGGSQENLSVPEPTRPFEVARSLSCNLEWLSAHEDENLPPQKIERNVSLSPGLERPVELLPGFHLQQLQQSHPAAQPADSSMGKRKDHSFSKALSKTLSGASLRRHFRRSDSVSTSGTSGYGSQISDHLDTLEDDILSDSDESSVVLRASHIQSEHHGHIKVSRHDSAYRSMTFEESLALGSRESRDKEQQKYKPLGSPLSPSEQHLVSDFEIETLFEADHPFRVDPLIAHGCRREAETRVPLLWSSQCSSAHTELESSHDSGYITSISSTSSSLASSIRSSVVSSSTLSACGRRATAGITDSWRSQSSSSHAELESSHDSGIVASMTSSTPSMRSSSIMSLPGSSTYRRLRAVFCSREGTANVGSETEQRATKMSEECERNADIYEQIIAEFEATRQFHTKTDAKFAHIANRVRMSAEHGKQIALPRARSLPGLEVLYASESVSGSNRFHGQQPRNRHSYSGAVDLNRESPGSPATARIAVSITVS</sequence>
<proteinExistence type="inferred from homology"/>
<dbReference type="SMART" id="SM00450">
    <property type="entry name" value="RHOD"/>
    <property type="match status" value="1"/>
</dbReference>
<keyword evidence="10" id="KW-1185">Reference proteome</keyword>
<reference evidence="9" key="1">
    <citation type="submission" date="2021-01" db="UniProtKB">
        <authorList>
            <consortium name="EnsemblMetazoa"/>
        </authorList>
    </citation>
    <scope>IDENTIFICATION</scope>
</reference>
<dbReference type="PANTHER" id="PTHR10159:SF533">
    <property type="entry name" value="TYROSINE-PROTEIN PHOSPHATASE VHP-1"/>
    <property type="match status" value="1"/>
</dbReference>
<dbReference type="InterPro" id="IPR029021">
    <property type="entry name" value="Prot-tyrosine_phosphatase-like"/>
</dbReference>
<dbReference type="FunFam" id="3.90.190.10:FF:000208">
    <property type="entry name" value="Vh5 dual specificity phosphatase, putative"/>
    <property type="match status" value="1"/>
</dbReference>
<dbReference type="EC" id="3.1.3.48" evidence="2"/>
<protein>
    <recommendedName>
        <fullName evidence="2">protein-tyrosine-phosphatase</fullName>
        <ecNumber evidence="2">3.1.3.48</ecNumber>
    </recommendedName>
</protein>
<feature type="compositionally biased region" description="Low complexity" evidence="5">
    <location>
        <begin position="645"/>
        <end position="659"/>
    </location>
</feature>
<evidence type="ECO:0000256" key="4">
    <source>
        <dbReference type="ARBA" id="ARBA00022912"/>
    </source>
</evidence>
<comment type="similarity">
    <text evidence="1">Belongs to the protein-tyrosine phosphatase family. Non-receptor class dual specificity subfamily.</text>
</comment>
<evidence type="ECO:0000259" key="7">
    <source>
        <dbReference type="PROSITE" id="PS50056"/>
    </source>
</evidence>
<evidence type="ECO:0000259" key="8">
    <source>
        <dbReference type="PROSITE" id="PS50206"/>
    </source>
</evidence>
<dbReference type="GO" id="GO:0005737">
    <property type="term" value="C:cytoplasm"/>
    <property type="evidence" value="ECO:0007669"/>
    <property type="project" value="TreeGrafter"/>
</dbReference>
<dbReference type="CDD" id="cd14568">
    <property type="entry name" value="DSP_MKP_classIII"/>
    <property type="match status" value="1"/>
</dbReference>
<feature type="domain" description="Tyrosine specific protein phosphatases" evidence="7">
    <location>
        <begin position="357"/>
        <end position="417"/>
    </location>
</feature>
<dbReference type="PROSITE" id="PS50056">
    <property type="entry name" value="TYR_PHOSPHATASE_2"/>
    <property type="match status" value="1"/>
</dbReference>
<dbReference type="OrthoDB" id="426001at2759"/>
<dbReference type="Pfam" id="PF00782">
    <property type="entry name" value="DSPc"/>
    <property type="match status" value="1"/>
</dbReference>
<organism evidence="9 10">
    <name type="scientific">Varroa destructor</name>
    <name type="common">Honeybee mite</name>
    <dbReference type="NCBI Taxonomy" id="109461"/>
    <lineage>
        <taxon>Eukaryota</taxon>
        <taxon>Metazoa</taxon>
        <taxon>Ecdysozoa</taxon>
        <taxon>Arthropoda</taxon>
        <taxon>Chelicerata</taxon>
        <taxon>Arachnida</taxon>
        <taxon>Acari</taxon>
        <taxon>Parasitiformes</taxon>
        <taxon>Mesostigmata</taxon>
        <taxon>Gamasina</taxon>
        <taxon>Dermanyssoidea</taxon>
        <taxon>Varroidae</taxon>
        <taxon>Varroa</taxon>
    </lineage>
</organism>
<evidence type="ECO:0000256" key="1">
    <source>
        <dbReference type="ARBA" id="ARBA00008601"/>
    </source>
</evidence>
<dbReference type="InterPro" id="IPR008343">
    <property type="entry name" value="MKP"/>
</dbReference>
<dbReference type="PANTHER" id="PTHR10159">
    <property type="entry name" value="DUAL SPECIFICITY PROTEIN PHOSPHATASE"/>
    <property type="match status" value="1"/>
</dbReference>
<evidence type="ECO:0000256" key="3">
    <source>
        <dbReference type="ARBA" id="ARBA00022801"/>
    </source>
</evidence>
<dbReference type="Gene3D" id="3.90.190.10">
    <property type="entry name" value="Protein tyrosine phosphatase superfamily"/>
    <property type="match status" value="1"/>
</dbReference>
<evidence type="ECO:0000313" key="9">
    <source>
        <dbReference type="EnsemblMetazoa" id="XP_022665474"/>
    </source>
</evidence>
<dbReference type="InterPro" id="IPR016130">
    <property type="entry name" value="Tyr_Pase_AS"/>
</dbReference>
<feature type="compositionally biased region" description="Polar residues" evidence="5">
    <location>
        <begin position="979"/>
        <end position="988"/>
    </location>
</feature>
<keyword evidence="4" id="KW-0904">Protein phosphatase</keyword>
<dbReference type="Pfam" id="PF00581">
    <property type="entry name" value="Rhodanese"/>
    <property type="match status" value="1"/>
</dbReference>
<feature type="domain" description="Tyrosine-protein phosphatase" evidence="6">
    <location>
        <begin position="294"/>
        <end position="436"/>
    </location>
</feature>
<evidence type="ECO:0000256" key="5">
    <source>
        <dbReference type="SAM" id="MobiDB-lite"/>
    </source>
</evidence>
<dbReference type="PROSITE" id="PS50206">
    <property type="entry name" value="RHODANESE_3"/>
    <property type="match status" value="1"/>
</dbReference>
<feature type="compositionally biased region" description="Polar residues" evidence="5">
    <location>
        <begin position="517"/>
        <end position="527"/>
    </location>
</feature>
<dbReference type="CDD" id="cd01446">
    <property type="entry name" value="DSP_MapKP"/>
    <property type="match status" value="1"/>
</dbReference>
<feature type="region of interest" description="Disordered" evidence="5">
    <location>
        <begin position="508"/>
        <end position="545"/>
    </location>
</feature>
<feature type="compositionally biased region" description="Basic and acidic residues" evidence="5">
    <location>
        <begin position="716"/>
        <end position="725"/>
    </location>
</feature>
<feature type="domain" description="Rhodanese" evidence="8">
    <location>
        <begin position="159"/>
        <end position="270"/>
    </location>
</feature>
<evidence type="ECO:0000259" key="6">
    <source>
        <dbReference type="PROSITE" id="PS50054"/>
    </source>
</evidence>
<dbReference type="SUPFAM" id="SSF52799">
    <property type="entry name" value="(Phosphotyrosine protein) phosphatases II"/>
    <property type="match status" value="1"/>
</dbReference>
<dbReference type="GO" id="GO:0008330">
    <property type="term" value="F:protein tyrosine/threonine phosphatase activity"/>
    <property type="evidence" value="ECO:0007669"/>
    <property type="project" value="TreeGrafter"/>
</dbReference>
<feature type="region of interest" description="Disordered" evidence="5">
    <location>
        <begin position="835"/>
        <end position="874"/>
    </location>
</feature>
<dbReference type="RefSeq" id="XP_022665474.1">
    <property type="nucleotide sequence ID" value="XM_022809739.1"/>
</dbReference>
<dbReference type="SUPFAM" id="SSF52821">
    <property type="entry name" value="Rhodanese/Cell cycle control phosphatase"/>
    <property type="match status" value="1"/>
</dbReference>
<feature type="region of interest" description="Disordered" evidence="5">
    <location>
        <begin position="713"/>
        <end position="737"/>
    </location>
</feature>
<feature type="region of interest" description="Disordered" evidence="5">
    <location>
        <begin position="638"/>
        <end position="659"/>
    </location>
</feature>
<dbReference type="KEGG" id="vde:111252234"/>
<dbReference type="GO" id="GO:0043409">
    <property type="term" value="P:negative regulation of MAPK cascade"/>
    <property type="evidence" value="ECO:0007669"/>
    <property type="project" value="TreeGrafter"/>
</dbReference>
<dbReference type="GO" id="GO:0033550">
    <property type="term" value="F:MAP kinase tyrosine phosphatase activity"/>
    <property type="evidence" value="ECO:0007669"/>
    <property type="project" value="TreeGrafter"/>
</dbReference>
<dbReference type="InterPro" id="IPR020422">
    <property type="entry name" value="TYR_PHOSPHATASE_DUAL_dom"/>
</dbReference>
<dbReference type="InterPro" id="IPR000387">
    <property type="entry name" value="Tyr_Pase_dom"/>
</dbReference>
<dbReference type="EnsemblMetazoa" id="XM_022809739">
    <property type="protein sequence ID" value="XP_022665474"/>
    <property type="gene ID" value="LOC111252234"/>
</dbReference>
<name>A0A7M7KE76_VARDE</name>
<dbReference type="GeneID" id="111252234"/>
<dbReference type="Gene3D" id="3.40.250.10">
    <property type="entry name" value="Rhodanese-like domain"/>
    <property type="match status" value="1"/>
</dbReference>
<dbReference type="PROSITE" id="PS00383">
    <property type="entry name" value="TYR_PHOSPHATASE_1"/>
    <property type="match status" value="1"/>
</dbReference>